<dbReference type="InterPro" id="IPR012677">
    <property type="entry name" value="Nucleotide-bd_a/b_plait_sf"/>
</dbReference>
<dbReference type="InterPro" id="IPR006515">
    <property type="entry name" value="PABP_1234"/>
</dbReference>
<dbReference type="VEuPathDB" id="TriTrypDB:TcIL3000_9_4350"/>
<dbReference type="Pfam" id="PF00658">
    <property type="entry name" value="MLLE"/>
    <property type="match status" value="1"/>
</dbReference>
<feature type="domain" description="RRM" evidence="9">
    <location>
        <begin position="96"/>
        <end position="173"/>
    </location>
</feature>
<dbReference type="SUPFAM" id="SSF63570">
    <property type="entry name" value="PABC (PABP) domain"/>
    <property type="match status" value="1"/>
</dbReference>
<evidence type="ECO:0000256" key="3">
    <source>
        <dbReference type="ARBA" id="ARBA00022490"/>
    </source>
</evidence>
<dbReference type="InterPro" id="IPR000504">
    <property type="entry name" value="RRM_dom"/>
</dbReference>
<feature type="region of interest" description="Disordered" evidence="8">
    <location>
        <begin position="445"/>
        <end position="480"/>
    </location>
</feature>
<evidence type="ECO:0000256" key="4">
    <source>
        <dbReference type="ARBA" id="ARBA00022737"/>
    </source>
</evidence>
<protein>
    <recommendedName>
        <fullName evidence="7">Polyadenylate-binding protein</fullName>
        <shortName evidence="7">PABP</shortName>
    </recommendedName>
</protein>
<evidence type="ECO:0000256" key="8">
    <source>
        <dbReference type="SAM" id="MobiDB-lite"/>
    </source>
</evidence>
<feature type="compositionally biased region" description="Low complexity" evidence="8">
    <location>
        <begin position="445"/>
        <end position="471"/>
    </location>
</feature>
<dbReference type="PANTHER" id="PTHR48027">
    <property type="entry name" value="HETEROGENEOUS NUCLEAR RIBONUCLEOPROTEIN 87F-RELATED"/>
    <property type="match status" value="1"/>
</dbReference>
<dbReference type="Pfam" id="PF00076">
    <property type="entry name" value="RRM_1"/>
    <property type="match status" value="4"/>
</dbReference>
<dbReference type="SUPFAM" id="SSF54928">
    <property type="entry name" value="RNA-binding domain, RBD"/>
    <property type="match status" value="2"/>
</dbReference>
<dbReference type="FunFam" id="1.10.1900.10:FF:000006">
    <property type="entry name" value="Polyadenylate-binding protein"/>
    <property type="match status" value="1"/>
</dbReference>
<feature type="domain" description="RRM" evidence="9">
    <location>
        <begin position="288"/>
        <end position="367"/>
    </location>
</feature>
<dbReference type="Gene3D" id="1.10.1900.10">
    <property type="entry name" value="c-terminal domain of poly(a) binding protein"/>
    <property type="match status" value="1"/>
</dbReference>
<dbReference type="PROSITE" id="PS50102">
    <property type="entry name" value="RRM"/>
    <property type="match status" value="4"/>
</dbReference>
<gene>
    <name evidence="11" type="ORF">TCIL3000_9_4350</name>
</gene>
<dbReference type="SMART" id="SM00360">
    <property type="entry name" value="RRM"/>
    <property type="match status" value="4"/>
</dbReference>
<comment type="subcellular location">
    <subcellularLocation>
        <location evidence="1 7">Cytoplasm</location>
    </subcellularLocation>
</comment>
<feature type="domain" description="PABC" evidence="10">
    <location>
        <begin position="479"/>
        <end position="556"/>
    </location>
</feature>
<dbReference type="InterPro" id="IPR036053">
    <property type="entry name" value="PABP-dom"/>
</dbReference>
<dbReference type="PROSITE" id="PS51309">
    <property type="entry name" value="PABC"/>
    <property type="match status" value="1"/>
</dbReference>
<sequence>MSVFPTASPSIWVGGLDPNLNEQKLYDHFVRVGPVASVRVCVDTVTQKSLGYGYVNFQNPADAEKALDQAGVKLGTKHIRIAKIQRDPSKRRSGVTNIVVKKLPSTVDTYALKEMFSKFGRLTAIGLATDEKGESRGYARISYEKEESAVEAVRELNGVSIDDCSITVERYQPHHREEQLKQYTNLYVKNLDPSVDDEKLKEVFAKFGEVTSAKVRDLGNNSSVGFAYVAYATHEAAAKAVEELDEKSSTLAKEGMKLSVCRFRSREERQRERERVRRERQQQHGKYPNLYVKNFDDTVTSEKLKELFERFGETVSVSVMMDKATQVSRCFGFVSFKEQSAASQAIQELHGSTALGPRPLFVTYALRKDARRQTLEDIRNKQPRMRQPPMGGLMSGMMAPQLGFMNPPTMFNGLPFMNPRMPMMPSAMGMGGPMRPMAPAPMNQVRARPAPQRPPMQAMMAPQQQPQLHPQQPQPPVPQGHNLSTMLASLPPEQQKNVLGERLYNYIVRNNPSVAAKVTGMLLEMDNSEILNLLDSPSMLDTKVQEALDVLNNHLRA</sequence>
<dbReference type="Gene3D" id="3.30.70.330">
    <property type="match status" value="4"/>
</dbReference>
<dbReference type="SMART" id="SM00361">
    <property type="entry name" value="RRM_1"/>
    <property type="match status" value="3"/>
</dbReference>
<dbReference type="FunFam" id="3.30.70.330:FF:000606">
    <property type="entry name" value="Polyadenylate-binding protein"/>
    <property type="match status" value="1"/>
</dbReference>
<evidence type="ECO:0000256" key="2">
    <source>
        <dbReference type="ARBA" id="ARBA00008557"/>
    </source>
</evidence>
<dbReference type="AlphaFoldDB" id="G0UUH1"/>
<dbReference type="EMBL" id="HE575322">
    <property type="protein sequence ID" value="CCC93035.1"/>
    <property type="molecule type" value="Genomic_DNA"/>
</dbReference>
<evidence type="ECO:0000259" key="9">
    <source>
        <dbReference type="PROSITE" id="PS50102"/>
    </source>
</evidence>
<dbReference type="GO" id="GO:0005737">
    <property type="term" value="C:cytoplasm"/>
    <property type="evidence" value="ECO:0007669"/>
    <property type="project" value="UniProtKB-SubCell"/>
</dbReference>
<reference evidence="11" key="1">
    <citation type="journal article" date="2012" name="Proc. Natl. Acad. Sci. U.S.A.">
        <title>Antigenic diversity is generated by distinct evolutionary mechanisms in African trypanosome species.</title>
        <authorList>
            <person name="Jackson A.P."/>
            <person name="Berry A."/>
            <person name="Aslett M."/>
            <person name="Allison H.C."/>
            <person name="Burton P."/>
            <person name="Vavrova-Anderson J."/>
            <person name="Brown R."/>
            <person name="Browne H."/>
            <person name="Corton N."/>
            <person name="Hauser H."/>
            <person name="Gamble J."/>
            <person name="Gilderthorp R."/>
            <person name="Marcello L."/>
            <person name="McQuillan J."/>
            <person name="Otto T.D."/>
            <person name="Quail M.A."/>
            <person name="Sanders M.J."/>
            <person name="van Tonder A."/>
            <person name="Ginger M.L."/>
            <person name="Field M.C."/>
            <person name="Barry J.D."/>
            <person name="Hertz-Fowler C."/>
            <person name="Berriman M."/>
        </authorList>
    </citation>
    <scope>NUCLEOTIDE SEQUENCE</scope>
    <source>
        <strain evidence="11">IL3000</strain>
    </source>
</reference>
<evidence type="ECO:0000259" key="10">
    <source>
        <dbReference type="PROSITE" id="PS51309"/>
    </source>
</evidence>
<accession>G0UUH1</accession>
<keyword evidence="4" id="KW-0677">Repeat</keyword>
<evidence type="ECO:0000256" key="6">
    <source>
        <dbReference type="PROSITE-ProRule" id="PRU00176"/>
    </source>
</evidence>
<organism evidence="11">
    <name type="scientific">Trypanosoma congolense (strain IL3000)</name>
    <dbReference type="NCBI Taxonomy" id="1068625"/>
    <lineage>
        <taxon>Eukaryota</taxon>
        <taxon>Discoba</taxon>
        <taxon>Euglenozoa</taxon>
        <taxon>Kinetoplastea</taxon>
        <taxon>Metakinetoplastina</taxon>
        <taxon>Trypanosomatida</taxon>
        <taxon>Trypanosomatidae</taxon>
        <taxon>Trypanosoma</taxon>
        <taxon>Nannomonas</taxon>
    </lineage>
</organism>
<dbReference type="GO" id="GO:0003723">
    <property type="term" value="F:RNA binding"/>
    <property type="evidence" value="ECO:0007669"/>
    <property type="project" value="UniProtKB-UniRule"/>
</dbReference>
<dbReference type="InterPro" id="IPR035979">
    <property type="entry name" value="RBD_domain_sf"/>
</dbReference>
<dbReference type="InterPro" id="IPR002004">
    <property type="entry name" value="PABP_HYD_C"/>
</dbReference>
<keyword evidence="3 7" id="KW-0963">Cytoplasm</keyword>
<feature type="domain" description="RRM" evidence="9">
    <location>
        <begin position="184"/>
        <end position="265"/>
    </location>
</feature>
<evidence type="ECO:0000256" key="7">
    <source>
        <dbReference type="RuleBase" id="RU362004"/>
    </source>
</evidence>
<feature type="domain" description="RRM" evidence="9">
    <location>
        <begin position="9"/>
        <end position="86"/>
    </location>
</feature>
<evidence type="ECO:0000256" key="5">
    <source>
        <dbReference type="ARBA" id="ARBA00022884"/>
    </source>
</evidence>
<dbReference type="SMART" id="SM00517">
    <property type="entry name" value="PolyA"/>
    <property type="match status" value="1"/>
</dbReference>
<keyword evidence="5 6" id="KW-0694">RNA-binding</keyword>
<name>G0UUH1_TRYCI</name>
<evidence type="ECO:0000256" key="1">
    <source>
        <dbReference type="ARBA" id="ARBA00004496"/>
    </source>
</evidence>
<proteinExistence type="inferred from homology"/>
<dbReference type="InterPro" id="IPR003954">
    <property type="entry name" value="RRM_euk-type"/>
</dbReference>
<evidence type="ECO:0000313" key="11">
    <source>
        <dbReference type="EMBL" id="CCC93035.1"/>
    </source>
</evidence>
<dbReference type="NCBIfam" id="TIGR01628">
    <property type="entry name" value="PABP-1234"/>
    <property type="match status" value="1"/>
</dbReference>
<dbReference type="InterPro" id="IPR052462">
    <property type="entry name" value="SLIRP/GR-RBP-like"/>
</dbReference>
<comment type="function">
    <text evidence="7">Binds the poly(A) tail of mRNA.</text>
</comment>
<comment type="similarity">
    <text evidence="2 7">Belongs to the polyadenylate-binding protein type-1 family.</text>
</comment>